<protein>
    <submittedName>
        <fullName evidence="1">Uncharacterized protein</fullName>
    </submittedName>
</protein>
<proteinExistence type="predicted"/>
<dbReference type="Proteomes" id="UP000828941">
    <property type="component" value="Chromosome 12"/>
</dbReference>
<gene>
    <name evidence="1" type="ORF">L6164_029344</name>
</gene>
<name>A0ACB9LA98_BAUVA</name>
<accession>A0ACB9LA98</accession>
<keyword evidence="2" id="KW-1185">Reference proteome</keyword>
<organism evidence="1 2">
    <name type="scientific">Bauhinia variegata</name>
    <name type="common">Purple orchid tree</name>
    <name type="synonym">Phanera variegata</name>
    <dbReference type="NCBI Taxonomy" id="167791"/>
    <lineage>
        <taxon>Eukaryota</taxon>
        <taxon>Viridiplantae</taxon>
        <taxon>Streptophyta</taxon>
        <taxon>Embryophyta</taxon>
        <taxon>Tracheophyta</taxon>
        <taxon>Spermatophyta</taxon>
        <taxon>Magnoliopsida</taxon>
        <taxon>eudicotyledons</taxon>
        <taxon>Gunneridae</taxon>
        <taxon>Pentapetalae</taxon>
        <taxon>rosids</taxon>
        <taxon>fabids</taxon>
        <taxon>Fabales</taxon>
        <taxon>Fabaceae</taxon>
        <taxon>Cercidoideae</taxon>
        <taxon>Cercideae</taxon>
        <taxon>Bauhiniinae</taxon>
        <taxon>Bauhinia</taxon>
    </lineage>
</organism>
<sequence length="89" mass="9775">MERKRSNGASLLLWTLLAGLLSQNLVIPVMSTTIEDQKNYYSPDPHSGSPHKGLSNSLCNSLTEASPLLYILCKTDAIISKLILLSLLY</sequence>
<evidence type="ECO:0000313" key="2">
    <source>
        <dbReference type="Proteomes" id="UP000828941"/>
    </source>
</evidence>
<dbReference type="EMBL" id="CM039437">
    <property type="protein sequence ID" value="KAI4306028.1"/>
    <property type="molecule type" value="Genomic_DNA"/>
</dbReference>
<evidence type="ECO:0000313" key="1">
    <source>
        <dbReference type="EMBL" id="KAI4306028.1"/>
    </source>
</evidence>
<comment type="caution">
    <text evidence="1">The sequence shown here is derived from an EMBL/GenBank/DDBJ whole genome shotgun (WGS) entry which is preliminary data.</text>
</comment>
<reference evidence="1 2" key="1">
    <citation type="journal article" date="2022" name="DNA Res.">
        <title>Chromosomal-level genome assembly of the orchid tree Bauhinia variegata (Leguminosae; Cercidoideae) supports the allotetraploid origin hypothesis of Bauhinia.</title>
        <authorList>
            <person name="Zhong Y."/>
            <person name="Chen Y."/>
            <person name="Zheng D."/>
            <person name="Pang J."/>
            <person name="Liu Y."/>
            <person name="Luo S."/>
            <person name="Meng S."/>
            <person name="Qian L."/>
            <person name="Wei D."/>
            <person name="Dai S."/>
            <person name="Zhou R."/>
        </authorList>
    </citation>
    <scope>NUCLEOTIDE SEQUENCE [LARGE SCALE GENOMIC DNA]</scope>
    <source>
        <strain evidence="1">BV-YZ2020</strain>
    </source>
</reference>